<evidence type="ECO:0000256" key="3">
    <source>
        <dbReference type="ARBA" id="ARBA00022722"/>
    </source>
</evidence>
<proteinExistence type="predicted"/>
<evidence type="ECO:0000313" key="7">
    <source>
        <dbReference type="EMBL" id="GJT43662.1"/>
    </source>
</evidence>
<accession>A0ABQ5DWV9</accession>
<feature type="domain" description="Integrase catalytic" evidence="6">
    <location>
        <begin position="560"/>
        <end position="723"/>
    </location>
</feature>
<dbReference type="Proteomes" id="UP001151760">
    <property type="component" value="Unassembled WGS sequence"/>
</dbReference>
<keyword evidence="4" id="KW-0378">Hydrolase</keyword>
<dbReference type="Pfam" id="PF24626">
    <property type="entry name" value="SH3_Tf2-1"/>
    <property type="match status" value="1"/>
</dbReference>
<keyword evidence="7" id="KW-0695">RNA-directed DNA polymerase</keyword>
<keyword evidence="1" id="KW-0808">Transferase</keyword>
<sequence length="922" mass="106233">MVGAGYAAYTDRFHELARLVPHLVTPESRMIETYMYSLAPQIYRMVAAMEPKTIQKAVQISGALTDEAVRNGSIKKVEKGGSVGEPSKDRSGRDNNKRTRTVNAFATTVNPLGRENTGVNPVNARNPTVRACYECGSTDHVRPACSRWNRPQGPGENRPNQVAANNEGQGRGNQGNQAKGRAFMLGAEEARQDPNINHFATTLFDSGADYSFVSTNFIPLLGLEPNDLGFRYEIEKASGQLVEIDKVIKGCKLEIEGHVFDIYLIPFGHGSFDVIIDMDWLSNYKAEIICQDKVVRIPLSDGKVLRVLGERPKEKARLLMSAKANERKQEEIVVVRDFLEVFPDDLSRLPPIREIEFQIELIPEATSIDLRSGYHQLRVHEDDIPKTAFRTRYGHLEFTVMPFGLTNAPTMFMDFMNRVFRPYLDKFVIVFIDDILIYYKTQEEHVEHLRLVLELLKRENYTTHDLELGAVVFALKIWRHYLYGTKSVIYTDHKSLQHIFSQKELNMRLGELRYATASLDRVVCDYDVKFSTILRRRMWWLLPSRKDELSIKGHLAASSNLEIPEWKWEGIAMDFVTKLPRTSSGHDTIWVIVDRLTKSAYFLPMREDYKMERLARLYLNEIVARHGVPISIISDRDSRFTLRFWQSMQEALRTRLDMSTAYHPQTDGQSEHTIQTLEDMLRACVLDFGGSWDVQLSLVEFSYKNSYHSSVRCAPFEALYGRKCHSQIMWAEVGEGQLIGLELVQETTKKISQIKDRLKAVRDRQKSYADKRRKPLEFSVGDYVLLKVSPWKGVVRFGKKGKLAPRFVRPFEIIEKVGPVAYRIDLPEELNGVHDTFHVSNLKKCLADPTLKVPLDEIRVDSKLNFLEEPMEILEREFKKLKRSRIAIVKVWWNSNRGPEFTWEHKDQMKLKYPHLFINVSS</sequence>
<dbReference type="SUPFAM" id="SSF53098">
    <property type="entry name" value="Ribonuclease H-like"/>
    <property type="match status" value="1"/>
</dbReference>
<dbReference type="SUPFAM" id="SSF56672">
    <property type="entry name" value="DNA/RNA polymerases"/>
    <property type="match status" value="1"/>
</dbReference>
<evidence type="ECO:0000256" key="4">
    <source>
        <dbReference type="ARBA" id="ARBA00022759"/>
    </source>
</evidence>
<name>A0ABQ5DWV9_9ASTR</name>
<dbReference type="InterPro" id="IPR043128">
    <property type="entry name" value="Rev_trsase/Diguanyl_cyclase"/>
</dbReference>
<evidence type="ECO:0000256" key="2">
    <source>
        <dbReference type="ARBA" id="ARBA00022695"/>
    </source>
</evidence>
<dbReference type="InterPro" id="IPR001584">
    <property type="entry name" value="Integrase_cat-core"/>
</dbReference>
<organism evidence="7 8">
    <name type="scientific">Tanacetum coccineum</name>
    <dbReference type="NCBI Taxonomy" id="301880"/>
    <lineage>
        <taxon>Eukaryota</taxon>
        <taxon>Viridiplantae</taxon>
        <taxon>Streptophyta</taxon>
        <taxon>Embryophyta</taxon>
        <taxon>Tracheophyta</taxon>
        <taxon>Spermatophyta</taxon>
        <taxon>Magnoliopsida</taxon>
        <taxon>eudicotyledons</taxon>
        <taxon>Gunneridae</taxon>
        <taxon>Pentapetalae</taxon>
        <taxon>asterids</taxon>
        <taxon>campanulids</taxon>
        <taxon>Asterales</taxon>
        <taxon>Asteraceae</taxon>
        <taxon>Asteroideae</taxon>
        <taxon>Anthemideae</taxon>
        <taxon>Anthemidinae</taxon>
        <taxon>Tanacetum</taxon>
    </lineage>
</organism>
<feature type="compositionally biased region" description="Basic and acidic residues" evidence="5">
    <location>
        <begin position="86"/>
        <end position="97"/>
    </location>
</feature>
<feature type="region of interest" description="Disordered" evidence="5">
    <location>
        <begin position="75"/>
        <end position="100"/>
    </location>
</feature>
<feature type="compositionally biased region" description="Low complexity" evidence="5">
    <location>
        <begin position="163"/>
        <end position="177"/>
    </location>
</feature>
<dbReference type="PROSITE" id="PS50994">
    <property type="entry name" value="INTEGRASE"/>
    <property type="match status" value="1"/>
</dbReference>
<dbReference type="InterPro" id="IPR000477">
    <property type="entry name" value="RT_dom"/>
</dbReference>
<dbReference type="EMBL" id="BQNB010015749">
    <property type="protein sequence ID" value="GJT43662.1"/>
    <property type="molecule type" value="Genomic_DNA"/>
</dbReference>
<dbReference type="InterPro" id="IPR036397">
    <property type="entry name" value="RNaseH_sf"/>
</dbReference>
<dbReference type="InterPro" id="IPR056924">
    <property type="entry name" value="SH3_Tf2-1"/>
</dbReference>
<evidence type="ECO:0000256" key="5">
    <source>
        <dbReference type="SAM" id="MobiDB-lite"/>
    </source>
</evidence>
<dbReference type="Pfam" id="PF00078">
    <property type="entry name" value="RVT_1"/>
    <property type="match status" value="1"/>
</dbReference>
<dbReference type="Gene3D" id="3.30.420.10">
    <property type="entry name" value="Ribonuclease H-like superfamily/Ribonuclease H"/>
    <property type="match status" value="1"/>
</dbReference>
<dbReference type="Pfam" id="PF08284">
    <property type="entry name" value="RVP_2"/>
    <property type="match status" value="1"/>
</dbReference>
<keyword evidence="2" id="KW-0548">Nucleotidyltransferase</keyword>
<feature type="region of interest" description="Disordered" evidence="5">
    <location>
        <begin position="146"/>
        <end position="177"/>
    </location>
</feature>
<dbReference type="GO" id="GO:0003964">
    <property type="term" value="F:RNA-directed DNA polymerase activity"/>
    <property type="evidence" value="ECO:0007669"/>
    <property type="project" value="UniProtKB-KW"/>
</dbReference>
<dbReference type="SUPFAM" id="SSF50630">
    <property type="entry name" value="Acid proteases"/>
    <property type="match status" value="1"/>
</dbReference>
<reference evidence="7" key="1">
    <citation type="journal article" date="2022" name="Int. J. Mol. Sci.">
        <title>Draft Genome of Tanacetum Coccineum: Genomic Comparison of Closely Related Tanacetum-Family Plants.</title>
        <authorList>
            <person name="Yamashiro T."/>
            <person name="Shiraishi A."/>
            <person name="Nakayama K."/>
            <person name="Satake H."/>
        </authorList>
    </citation>
    <scope>NUCLEOTIDE SEQUENCE</scope>
</reference>
<protein>
    <submittedName>
        <fullName evidence="7">Reverse transcriptase domain-containing protein</fullName>
    </submittedName>
</protein>
<dbReference type="CDD" id="cd01647">
    <property type="entry name" value="RT_LTR"/>
    <property type="match status" value="1"/>
</dbReference>
<comment type="caution">
    <text evidence="7">The sequence shown here is derived from an EMBL/GenBank/DDBJ whole genome shotgun (WGS) entry which is preliminary data.</text>
</comment>
<dbReference type="PANTHER" id="PTHR37984">
    <property type="entry name" value="PROTEIN CBG26694"/>
    <property type="match status" value="1"/>
</dbReference>
<dbReference type="InterPro" id="IPR012337">
    <property type="entry name" value="RNaseH-like_sf"/>
</dbReference>
<evidence type="ECO:0000256" key="1">
    <source>
        <dbReference type="ARBA" id="ARBA00022679"/>
    </source>
</evidence>
<dbReference type="Gene3D" id="3.10.10.10">
    <property type="entry name" value="HIV Type 1 Reverse Transcriptase, subunit A, domain 1"/>
    <property type="match status" value="1"/>
</dbReference>
<dbReference type="InterPro" id="IPR050951">
    <property type="entry name" value="Retrovirus_Pol_polyprotein"/>
</dbReference>
<dbReference type="CDD" id="cd00303">
    <property type="entry name" value="retropepsin_like"/>
    <property type="match status" value="1"/>
</dbReference>
<dbReference type="PANTHER" id="PTHR37984:SF5">
    <property type="entry name" value="PROTEIN NYNRIN-LIKE"/>
    <property type="match status" value="1"/>
</dbReference>
<evidence type="ECO:0000313" key="8">
    <source>
        <dbReference type="Proteomes" id="UP001151760"/>
    </source>
</evidence>
<keyword evidence="8" id="KW-1185">Reference proteome</keyword>
<dbReference type="InterPro" id="IPR021109">
    <property type="entry name" value="Peptidase_aspartic_dom_sf"/>
</dbReference>
<dbReference type="Gene3D" id="3.30.70.270">
    <property type="match status" value="1"/>
</dbReference>
<dbReference type="Gene3D" id="2.40.70.10">
    <property type="entry name" value="Acid Proteases"/>
    <property type="match status" value="1"/>
</dbReference>
<reference evidence="7" key="2">
    <citation type="submission" date="2022-01" db="EMBL/GenBank/DDBJ databases">
        <authorList>
            <person name="Yamashiro T."/>
            <person name="Shiraishi A."/>
            <person name="Satake H."/>
            <person name="Nakayama K."/>
        </authorList>
    </citation>
    <scope>NUCLEOTIDE SEQUENCE</scope>
</reference>
<keyword evidence="4" id="KW-0255">Endonuclease</keyword>
<gene>
    <name evidence="7" type="ORF">Tco_0952377</name>
</gene>
<keyword evidence="3" id="KW-0540">Nuclease</keyword>
<evidence type="ECO:0000259" key="6">
    <source>
        <dbReference type="PROSITE" id="PS50994"/>
    </source>
</evidence>
<dbReference type="InterPro" id="IPR043502">
    <property type="entry name" value="DNA/RNA_pol_sf"/>
</dbReference>